<sequence length="179" mass="20352">MNTFLSRANTIFAFTLSVMAALTFGCFLTTAFDDHLTGVTIKTAKAMVKHVPDYSTSREKNDLGFITFDLQADLNSLFNWNVKQLFLYMTAEYETKSNKVNQVVLWDKIIRRGDNAVIDYRGINTKYYFWDDGNGLRSNSNITLTLAWNVIPNAGTLPKVRGIGSHQFEFPSDYANHKL</sequence>
<comment type="function">
    <text evidence="9">Essential component of the signal peptidase complex (SPC) which catalyzes the cleavage of N-terminal signal sequences from nascent proteins as they are translocated into the lumen of the endoplasmic reticulum. Essential for the SPC catalytic activity, possibly by stabilizing and positioning the active center of the complex close to the lumenal surface.</text>
</comment>
<keyword evidence="5" id="KW-0735">Signal-anchor</keyword>
<dbReference type="PANTHER" id="PTHR12804">
    <property type="entry name" value="MICROSOMAL SIGNAL PEPTIDASE 23 KD SUBUNIT SPC22/23"/>
    <property type="match status" value="1"/>
</dbReference>
<dbReference type="PANTHER" id="PTHR12804:SF0">
    <property type="entry name" value="SIGNAL PEPTIDASE COMPLEX SUBUNIT 3"/>
    <property type="match status" value="1"/>
</dbReference>
<dbReference type="PIRSF" id="PIRSF016089">
    <property type="entry name" value="SPC22"/>
    <property type="match status" value="1"/>
</dbReference>
<keyword evidence="13" id="KW-1185">Reference proteome</keyword>
<dbReference type="GO" id="GO:0045047">
    <property type="term" value="P:protein targeting to ER"/>
    <property type="evidence" value="ECO:0007669"/>
    <property type="project" value="TreeGrafter"/>
</dbReference>
<keyword evidence="4 10" id="KW-0256">Endoplasmic reticulum</keyword>
<evidence type="ECO:0000256" key="1">
    <source>
        <dbReference type="ARBA" id="ARBA00004648"/>
    </source>
</evidence>
<dbReference type="PROSITE" id="PS51257">
    <property type="entry name" value="PROKAR_LIPOPROTEIN"/>
    <property type="match status" value="1"/>
</dbReference>
<keyword evidence="7 10" id="KW-0472">Membrane</keyword>
<name>A0AAD9NJA5_9ANNE</name>
<evidence type="ECO:0000256" key="4">
    <source>
        <dbReference type="ARBA" id="ARBA00022824"/>
    </source>
</evidence>
<evidence type="ECO:0000313" key="13">
    <source>
        <dbReference type="Proteomes" id="UP001208570"/>
    </source>
</evidence>
<feature type="transmembrane region" description="Helical" evidence="11">
    <location>
        <begin position="12"/>
        <end position="32"/>
    </location>
</feature>
<evidence type="ECO:0000256" key="6">
    <source>
        <dbReference type="ARBA" id="ARBA00022989"/>
    </source>
</evidence>
<reference evidence="12" key="1">
    <citation type="journal article" date="2023" name="Mol. Biol. Evol.">
        <title>Third-Generation Sequencing Reveals the Adaptive Role of the Epigenome in Three Deep-Sea Polychaetes.</title>
        <authorList>
            <person name="Perez M."/>
            <person name="Aroh O."/>
            <person name="Sun Y."/>
            <person name="Lan Y."/>
            <person name="Juniper S.K."/>
            <person name="Young C.R."/>
            <person name="Angers B."/>
            <person name="Qian P.Y."/>
        </authorList>
    </citation>
    <scope>NUCLEOTIDE SEQUENCE</scope>
    <source>
        <strain evidence="12">P08H-3</strain>
    </source>
</reference>
<protein>
    <recommendedName>
        <fullName evidence="8 10">Signal peptidase complex subunit 3</fullName>
    </recommendedName>
</protein>
<comment type="similarity">
    <text evidence="2 10">Belongs to the SPCS3 family.</text>
</comment>
<keyword evidence="3 11" id="KW-0812">Transmembrane</keyword>
<dbReference type="GO" id="GO:0005787">
    <property type="term" value="C:signal peptidase complex"/>
    <property type="evidence" value="ECO:0007669"/>
    <property type="project" value="UniProtKB-UniRule"/>
</dbReference>
<evidence type="ECO:0000256" key="9">
    <source>
        <dbReference type="ARBA" id="ARBA00046080"/>
    </source>
</evidence>
<dbReference type="AlphaFoldDB" id="A0AAD9NJA5"/>
<dbReference type="Pfam" id="PF04573">
    <property type="entry name" value="SPC22"/>
    <property type="match status" value="1"/>
</dbReference>
<evidence type="ECO:0000256" key="7">
    <source>
        <dbReference type="ARBA" id="ARBA00023136"/>
    </source>
</evidence>
<evidence type="ECO:0000256" key="5">
    <source>
        <dbReference type="ARBA" id="ARBA00022968"/>
    </source>
</evidence>
<evidence type="ECO:0000256" key="11">
    <source>
        <dbReference type="SAM" id="Phobius"/>
    </source>
</evidence>
<dbReference type="Proteomes" id="UP001208570">
    <property type="component" value="Unassembled WGS sequence"/>
</dbReference>
<gene>
    <name evidence="12" type="ORF">LSH36_3g22048</name>
</gene>
<accession>A0AAD9NJA5</accession>
<organism evidence="12 13">
    <name type="scientific">Paralvinella palmiformis</name>
    <dbReference type="NCBI Taxonomy" id="53620"/>
    <lineage>
        <taxon>Eukaryota</taxon>
        <taxon>Metazoa</taxon>
        <taxon>Spiralia</taxon>
        <taxon>Lophotrochozoa</taxon>
        <taxon>Annelida</taxon>
        <taxon>Polychaeta</taxon>
        <taxon>Sedentaria</taxon>
        <taxon>Canalipalpata</taxon>
        <taxon>Terebellida</taxon>
        <taxon>Terebelliformia</taxon>
        <taxon>Alvinellidae</taxon>
        <taxon>Paralvinella</taxon>
    </lineage>
</organism>
<dbReference type="GO" id="GO:0006465">
    <property type="term" value="P:signal peptide processing"/>
    <property type="evidence" value="ECO:0007669"/>
    <property type="project" value="UniProtKB-UniRule"/>
</dbReference>
<comment type="subcellular location">
    <subcellularLocation>
        <location evidence="1">Endoplasmic reticulum membrane</location>
        <topology evidence="1">Single-pass type II membrane protein</topology>
    </subcellularLocation>
</comment>
<keyword evidence="6 11" id="KW-1133">Transmembrane helix</keyword>
<evidence type="ECO:0000313" key="12">
    <source>
        <dbReference type="EMBL" id="KAK2170381.1"/>
    </source>
</evidence>
<evidence type="ECO:0000256" key="10">
    <source>
        <dbReference type="PIRNR" id="PIRNR016089"/>
    </source>
</evidence>
<dbReference type="EMBL" id="JAODUP010000003">
    <property type="protein sequence ID" value="KAK2170381.1"/>
    <property type="molecule type" value="Genomic_DNA"/>
</dbReference>
<evidence type="ECO:0000256" key="3">
    <source>
        <dbReference type="ARBA" id="ARBA00022692"/>
    </source>
</evidence>
<comment type="caution">
    <text evidence="12">The sequence shown here is derived from an EMBL/GenBank/DDBJ whole genome shotgun (WGS) entry which is preliminary data.</text>
</comment>
<evidence type="ECO:0000256" key="8">
    <source>
        <dbReference type="ARBA" id="ARBA00029556"/>
    </source>
</evidence>
<dbReference type="InterPro" id="IPR007653">
    <property type="entry name" value="SPC3"/>
</dbReference>
<proteinExistence type="inferred from homology"/>
<evidence type="ECO:0000256" key="2">
    <source>
        <dbReference type="ARBA" id="ARBA00009289"/>
    </source>
</evidence>